<evidence type="ECO:0000313" key="2">
    <source>
        <dbReference type="EMBL" id="TDZ17241.1"/>
    </source>
</evidence>
<gene>
    <name evidence="2" type="ORF">Cob_v009787</name>
</gene>
<name>A0A484FHV3_COLOR</name>
<feature type="compositionally biased region" description="Low complexity" evidence="1">
    <location>
        <begin position="82"/>
        <end position="92"/>
    </location>
</feature>
<reference evidence="3" key="1">
    <citation type="journal article" date="2013" name="New Phytol.">
        <title>Comparative genomic and transcriptomic analyses reveal the hemibiotrophic stage shift of Colletotrichum fungi.</title>
        <authorList>
            <person name="Gan P."/>
            <person name="Ikeda K."/>
            <person name="Irieda H."/>
            <person name="Narusaka M."/>
            <person name="O'Connell R.J."/>
            <person name="Narusaka Y."/>
            <person name="Takano Y."/>
            <person name="Kubo Y."/>
            <person name="Shirasu K."/>
        </authorList>
    </citation>
    <scope>NUCLEOTIDE SEQUENCE [LARGE SCALE GENOMIC DNA]</scope>
    <source>
        <strain evidence="3">104-T / ATCC 96160 / CBS 514.97 / LARS 414 / MAFF 240422</strain>
    </source>
</reference>
<evidence type="ECO:0000313" key="3">
    <source>
        <dbReference type="Proteomes" id="UP000014480"/>
    </source>
</evidence>
<proteinExistence type="predicted"/>
<organism evidence="2 3">
    <name type="scientific">Colletotrichum orbiculare (strain 104-T / ATCC 96160 / CBS 514.97 / LARS 414 / MAFF 240422)</name>
    <name type="common">Cucumber anthracnose fungus</name>
    <name type="synonym">Colletotrichum lagenarium</name>
    <dbReference type="NCBI Taxonomy" id="1213857"/>
    <lineage>
        <taxon>Eukaryota</taxon>
        <taxon>Fungi</taxon>
        <taxon>Dikarya</taxon>
        <taxon>Ascomycota</taxon>
        <taxon>Pezizomycotina</taxon>
        <taxon>Sordariomycetes</taxon>
        <taxon>Hypocreomycetidae</taxon>
        <taxon>Glomerellales</taxon>
        <taxon>Glomerellaceae</taxon>
        <taxon>Colletotrichum</taxon>
        <taxon>Colletotrichum orbiculare species complex</taxon>
    </lineage>
</organism>
<dbReference type="AlphaFoldDB" id="A0A484FHV3"/>
<sequence>MMARSMIGLRERRHCHHYSAWDKSSSGAMSSAEIMGHKPTTRAACFIDCDDDEPQYNQAQTNDRDSDEDQRDNEASTSSQDDAQNNNSAVNENESDESSDDSD</sequence>
<feature type="region of interest" description="Disordered" evidence="1">
    <location>
        <begin position="45"/>
        <end position="103"/>
    </location>
</feature>
<dbReference type="EMBL" id="AMCV02000031">
    <property type="protein sequence ID" value="TDZ17241.1"/>
    <property type="molecule type" value="Genomic_DNA"/>
</dbReference>
<dbReference type="Proteomes" id="UP000014480">
    <property type="component" value="Unassembled WGS sequence"/>
</dbReference>
<evidence type="ECO:0000256" key="1">
    <source>
        <dbReference type="SAM" id="MobiDB-lite"/>
    </source>
</evidence>
<feature type="compositionally biased region" description="Acidic residues" evidence="1">
    <location>
        <begin position="93"/>
        <end position="103"/>
    </location>
</feature>
<comment type="caution">
    <text evidence="2">The sequence shown here is derived from an EMBL/GenBank/DDBJ whole genome shotgun (WGS) entry which is preliminary data.</text>
</comment>
<protein>
    <submittedName>
        <fullName evidence="2">Uncharacterized protein</fullName>
    </submittedName>
</protein>
<keyword evidence="3" id="KW-1185">Reference proteome</keyword>
<reference evidence="3" key="2">
    <citation type="journal article" date="2019" name="Mol. Plant Microbe Interact.">
        <title>Genome sequence resources for four phytopathogenic fungi from the Colletotrichum orbiculare species complex.</title>
        <authorList>
            <person name="Gan P."/>
            <person name="Tsushima A."/>
            <person name="Narusaka M."/>
            <person name="Narusaka Y."/>
            <person name="Takano Y."/>
            <person name="Kubo Y."/>
            <person name="Shirasu K."/>
        </authorList>
    </citation>
    <scope>GENOME REANNOTATION</scope>
    <source>
        <strain evidence="3">104-T / ATCC 96160 / CBS 514.97 / LARS 414 / MAFF 240422</strain>
    </source>
</reference>
<accession>A0A484FHV3</accession>